<accession>A0ABW7MYW6</accession>
<gene>
    <name evidence="1" type="ORF">V8G58_08765</name>
</gene>
<keyword evidence="2" id="KW-1185">Reference proteome</keyword>
<dbReference type="EMBL" id="JBAWKB010000002">
    <property type="protein sequence ID" value="MFH6772023.1"/>
    <property type="molecule type" value="Genomic_DNA"/>
</dbReference>
<sequence>MHHHHRLILLLFLITFSCSRSNESLTESVILARIIYGDPIGLGTYEATYQDGLLTELTSAFNDEKIIFEYTPRGYIALREFYRLSTGKLLVRDVYQTNSAGKILVKRQWRSDQNNLYYEGRKYFVYRNGTLEKIDYYGPDDISVYNTMAFT</sequence>
<reference evidence="1 2" key="1">
    <citation type="submission" date="2024-02" db="EMBL/GenBank/DDBJ databases">
        <title>A Gaetbulibacter species isolated from tidal flats and genomic insights of their niches.</title>
        <authorList>
            <person name="Ye Y."/>
        </authorList>
    </citation>
    <scope>NUCLEOTIDE SEQUENCE [LARGE SCALE GENOMIC DNA]</scope>
    <source>
        <strain evidence="1 2">KYW382</strain>
    </source>
</reference>
<name>A0ABW7MYW6_9FLAO</name>
<organism evidence="1 2">
    <name type="scientific">Gaetbulibacter aestuarii</name>
    <dbReference type="NCBI Taxonomy" id="1502358"/>
    <lineage>
        <taxon>Bacteria</taxon>
        <taxon>Pseudomonadati</taxon>
        <taxon>Bacteroidota</taxon>
        <taxon>Flavobacteriia</taxon>
        <taxon>Flavobacteriales</taxon>
        <taxon>Flavobacteriaceae</taxon>
        <taxon>Gaetbulibacter</taxon>
    </lineage>
</organism>
<proteinExistence type="predicted"/>
<evidence type="ECO:0008006" key="3">
    <source>
        <dbReference type="Google" id="ProtNLM"/>
    </source>
</evidence>
<comment type="caution">
    <text evidence="1">The sequence shown here is derived from an EMBL/GenBank/DDBJ whole genome shotgun (WGS) entry which is preliminary data.</text>
</comment>
<evidence type="ECO:0000313" key="2">
    <source>
        <dbReference type="Proteomes" id="UP001610100"/>
    </source>
</evidence>
<dbReference type="Proteomes" id="UP001610100">
    <property type="component" value="Unassembled WGS sequence"/>
</dbReference>
<dbReference type="PROSITE" id="PS51257">
    <property type="entry name" value="PROKAR_LIPOPROTEIN"/>
    <property type="match status" value="1"/>
</dbReference>
<dbReference type="RefSeq" id="WP_344741276.1">
    <property type="nucleotide sequence ID" value="NZ_BAABAY010000002.1"/>
</dbReference>
<protein>
    <recommendedName>
        <fullName evidence="3">MORN repeat protein</fullName>
    </recommendedName>
</protein>
<evidence type="ECO:0000313" key="1">
    <source>
        <dbReference type="EMBL" id="MFH6772023.1"/>
    </source>
</evidence>